<dbReference type="PROSITE" id="PS00101">
    <property type="entry name" value="HEXAPEP_TRANSFERASES"/>
    <property type="match status" value="1"/>
</dbReference>
<dbReference type="FunFam" id="2.160.10.10:FF:000008">
    <property type="entry name" value="Maltose O-acetyltransferase"/>
    <property type="match status" value="1"/>
</dbReference>
<keyword evidence="4 5" id="KW-0012">Acyltransferase</keyword>
<dbReference type="InterPro" id="IPR039369">
    <property type="entry name" value="LacA-like"/>
</dbReference>
<evidence type="ECO:0000313" key="8">
    <source>
        <dbReference type="Proteomes" id="UP001431532"/>
    </source>
</evidence>
<evidence type="ECO:0000256" key="3">
    <source>
        <dbReference type="ARBA" id="ARBA00022737"/>
    </source>
</evidence>
<evidence type="ECO:0000256" key="4">
    <source>
        <dbReference type="ARBA" id="ARBA00023315"/>
    </source>
</evidence>
<dbReference type="CDD" id="cd03357">
    <property type="entry name" value="LbH_MAT_GAT"/>
    <property type="match status" value="1"/>
</dbReference>
<name>A0AAW6U7W5_9MOLU</name>
<dbReference type="InterPro" id="IPR018357">
    <property type="entry name" value="Hexapep_transf_CS"/>
</dbReference>
<dbReference type="InterPro" id="IPR001451">
    <property type="entry name" value="Hexapep"/>
</dbReference>
<dbReference type="GO" id="GO:0008870">
    <property type="term" value="F:galactoside O-acetyltransferase activity"/>
    <property type="evidence" value="ECO:0007669"/>
    <property type="project" value="TreeGrafter"/>
</dbReference>
<proteinExistence type="inferred from homology"/>
<reference evidence="7" key="1">
    <citation type="submission" date="2023-05" db="EMBL/GenBank/DDBJ databases">
        <title>Mariniplasma microaerophilum sp. nov., a novel anaerobic mollicute isolated from terrestrial mud volcano, Taman Peninsula, Russia.</title>
        <authorList>
            <person name="Khomyakova M.A."/>
            <person name="Merkel A.Y."/>
            <person name="Slobodkin A.I."/>
        </authorList>
    </citation>
    <scope>NUCLEOTIDE SEQUENCE</scope>
    <source>
        <strain evidence="7">M4Ah</strain>
    </source>
</reference>
<keyword evidence="3" id="KW-0677">Repeat</keyword>
<sequence length="198" mass="22218">MTEKEKMLSGKLYLASDEELRQMRQNARSILDVFNASKFSDTIKRRDLIFQLFGQVGQNVKVNKPFYCDYGVNIHVGDNFYANYDCMIIDVGEVKIGHNVFFGPRVNIYTAGHPIDKDVRNTQLEYGKTVTIGDDVWIGGNVVINPGVTIGSNVVIGSGSVVVKDIESNVVAAGNPCKVVRKITEKDKKFWEQEQNKH</sequence>
<dbReference type="InterPro" id="IPR024688">
    <property type="entry name" value="Mac_dom"/>
</dbReference>
<dbReference type="Pfam" id="PF00132">
    <property type="entry name" value="Hexapep"/>
    <property type="match status" value="1"/>
</dbReference>
<dbReference type="AlphaFoldDB" id="A0AAW6U7W5"/>
<protein>
    <recommendedName>
        <fullName evidence="5">Acetyltransferase</fullName>
        <ecNumber evidence="5">2.3.1.-</ecNumber>
    </recommendedName>
</protein>
<dbReference type="InterPro" id="IPR011004">
    <property type="entry name" value="Trimer_LpxA-like_sf"/>
</dbReference>
<dbReference type="EC" id="2.3.1.-" evidence="5"/>
<dbReference type="EMBL" id="JASCXW010000006">
    <property type="protein sequence ID" value="MDI6452577.1"/>
    <property type="molecule type" value="Genomic_DNA"/>
</dbReference>
<dbReference type="Proteomes" id="UP001431532">
    <property type="component" value="Unassembled WGS sequence"/>
</dbReference>
<accession>A0AAW6U7W5</accession>
<dbReference type="SUPFAM" id="SSF51161">
    <property type="entry name" value="Trimeric LpxA-like enzymes"/>
    <property type="match status" value="1"/>
</dbReference>
<evidence type="ECO:0000259" key="6">
    <source>
        <dbReference type="SMART" id="SM01266"/>
    </source>
</evidence>
<dbReference type="RefSeq" id="WP_282838993.1">
    <property type="nucleotide sequence ID" value="NZ_JASCXW010000006.1"/>
</dbReference>
<dbReference type="PANTHER" id="PTHR43017:SF1">
    <property type="entry name" value="ACETYLTRANSFERASE YJL218W-RELATED"/>
    <property type="match status" value="1"/>
</dbReference>
<dbReference type="Gene3D" id="2.160.10.10">
    <property type="entry name" value="Hexapeptide repeat proteins"/>
    <property type="match status" value="1"/>
</dbReference>
<feature type="domain" description="Maltose/galactoside acetyltransferase" evidence="6">
    <location>
        <begin position="4"/>
        <end position="58"/>
    </location>
</feature>
<dbReference type="Pfam" id="PF12464">
    <property type="entry name" value="Mac"/>
    <property type="match status" value="1"/>
</dbReference>
<evidence type="ECO:0000256" key="2">
    <source>
        <dbReference type="ARBA" id="ARBA00022679"/>
    </source>
</evidence>
<gene>
    <name evidence="7" type="ORF">QJ521_03270</name>
</gene>
<evidence type="ECO:0000313" key="7">
    <source>
        <dbReference type="EMBL" id="MDI6452577.1"/>
    </source>
</evidence>
<organism evidence="7 8">
    <name type="scientific">Peloplasma aerotolerans</name>
    <dbReference type="NCBI Taxonomy" id="3044389"/>
    <lineage>
        <taxon>Bacteria</taxon>
        <taxon>Bacillati</taxon>
        <taxon>Mycoplasmatota</taxon>
        <taxon>Mollicutes</taxon>
        <taxon>Acholeplasmatales</taxon>
        <taxon>Acholeplasmataceae</taxon>
        <taxon>Peloplasma</taxon>
    </lineage>
</organism>
<comment type="caution">
    <text evidence="7">The sequence shown here is derived from an EMBL/GenBank/DDBJ whole genome shotgun (WGS) entry which is preliminary data.</text>
</comment>
<dbReference type="SMART" id="SM01266">
    <property type="entry name" value="Mac"/>
    <property type="match status" value="1"/>
</dbReference>
<keyword evidence="8" id="KW-1185">Reference proteome</keyword>
<evidence type="ECO:0000256" key="5">
    <source>
        <dbReference type="RuleBase" id="RU367021"/>
    </source>
</evidence>
<dbReference type="PANTHER" id="PTHR43017">
    <property type="entry name" value="GALACTOSIDE O-ACETYLTRANSFERASE"/>
    <property type="match status" value="1"/>
</dbReference>
<evidence type="ECO:0000256" key="1">
    <source>
        <dbReference type="ARBA" id="ARBA00007274"/>
    </source>
</evidence>
<keyword evidence="2 5" id="KW-0808">Transferase</keyword>
<comment type="similarity">
    <text evidence="1 5">Belongs to the transferase hexapeptide repeat family.</text>
</comment>